<dbReference type="GO" id="GO:0003993">
    <property type="term" value="F:acid phosphatase activity"/>
    <property type="evidence" value="ECO:0007669"/>
    <property type="project" value="InterPro"/>
</dbReference>
<sequence length="266" mass="30696">MEKRRAETLLLFFIFSIAVVAGDWNILSYMAKKRDHHQVGISLKNYCESWRMNAELNNIRCFDVVPGECVGYIGKYMTSTQYKVDVQRAAEEATLFLTNSFLLGGDGKDAWVFDIDDTLLSTVPYFKKHQFGAVLRCRGATTNRTSMEQWMEERSAPAVKHMLNLYHEIRARGLKVFLISSRREHLRDATIDNLVKVGYLGWAELILRCSEDSYDAVASYKAEQMRRLMDQGYRLWGIMGDQWSSLVGHPSAERTFKLPNPMYYDA</sequence>
<comment type="similarity">
    <text evidence="3">Belongs to the APS1/VSP family.</text>
</comment>
<evidence type="ECO:0000256" key="3">
    <source>
        <dbReference type="PIRNR" id="PIRNR002674"/>
    </source>
</evidence>
<dbReference type="Gene3D" id="3.40.50.1000">
    <property type="entry name" value="HAD superfamily/HAD-like"/>
    <property type="match status" value="1"/>
</dbReference>
<evidence type="ECO:0000313" key="5">
    <source>
        <dbReference type="RefSeq" id="XP_038970910.1"/>
    </source>
</evidence>
<evidence type="ECO:0000313" key="4">
    <source>
        <dbReference type="Proteomes" id="UP000228380"/>
    </source>
</evidence>
<dbReference type="InterPro" id="IPR014403">
    <property type="entry name" value="APS1/VSP"/>
</dbReference>
<dbReference type="CDD" id="cd07535">
    <property type="entry name" value="HAD_VSP"/>
    <property type="match status" value="1"/>
</dbReference>
<dbReference type="Pfam" id="PF03767">
    <property type="entry name" value="Acid_phosphat_B"/>
    <property type="match status" value="1"/>
</dbReference>
<gene>
    <name evidence="5" type="primary">LOC103711846</name>
</gene>
<dbReference type="PANTHER" id="PTHR31284:SF24">
    <property type="entry name" value="ACID PHOSPHATASE"/>
    <property type="match status" value="1"/>
</dbReference>
<evidence type="ECO:0000256" key="1">
    <source>
        <dbReference type="ARBA" id="ARBA00022729"/>
    </source>
</evidence>
<dbReference type="NCBIfam" id="TIGR01675">
    <property type="entry name" value="plant-AP"/>
    <property type="match status" value="1"/>
</dbReference>
<protein>
    <submittedName>
        <fullName evidence="5">Acid phosphatase 1 isoform X1</fullName>
    </submittedName>
</protein>
<reference evidence="4" key="1">
    <citation type="journal article" date="2019" name="Nat. Commun.">
        <title>Genome-wide association mapping of date palm fruit traits.</title>
        <authorList>
            <person name="Hazzouri K.M."/>
            <person name="Gros-Balthazard M."/>
            <person name="Flowers J.M."/>
            <person name="Copetti D."/>
            <person name="Lemansour A."/>
            <person name="Lebrun M."/>
            <person name="Masmoudi K."/>
            <person name="Ferrand S."/>
            <person name="Dhar M.I."/>
            <person name="Fresquez Z.A."/>
            <person name="Rosas U."/>
            <person name="Zhang J."/>
            <person name="Talag J."/>
            <person name="Lee S."/>
            <person name="Kudrna D."/>
            <person name="Powell R.F."/>
            <person name="Leitch I.J."/>
            <person name="Krueger R.R."/>
            <person name="Wing R.A."/>
            <person name="Amiri K.M.A."/>
            <person name="Purugganan M.D."/>
        </authorList>
    </citation>
    <scope>NUCLEOTIDE SEQUENCE [LARGE SCALE GENOMIC DNA]</scope>
    <source>
        <strain evidence="4">cv. Khalas</strain>
    </source>
</reference>
<accession>A0A8B8ZA15</accession>
<dbReference type="InterPro" id="IPR005519">
    <property type="entry name" value="Acid_phosphat_B-like"/>
</dbReference>
<dbReference type="PANTHER" id="PTHR31284">
    <property type="entry name" value="ACID PHOSPHATASE-LIKE PROTEIN"/>
    <property type="match status" value="1"/>
</dbReference>
<keyword evidence="1" id="KW-0732">Signal</keyword>
<reference evidence="5" key="2">
    <citation type="submission" date="2025-08" db="UniProtKB">
        <authorList>
            <consortium name="RefSeq"/>
        </authorList>
    </citation>
    <scope>IDENTIFICATION</scope>
    <source>
        <tissue evidence="5">Young leaves</tissue>
    </source>
</reference>
<dbReference type="AlphaFoldDB" id="A0A8B8ZA15"/>
<keyword evidence="4" id="KW-1185">Reference proteome</keyword>
<evidence type="ECO:0000256" key="2">
    <source>
        <dbReference type="ARBA" id="ARBA00023180"/>
    </source>
</evidence>
<dbReference type="OrthoDB" id="59415at2759"/>
<dbReference type="InterPro" id="IPR036412">
    <property type="entry name" value="HAD-like_sf"/>
</dbReference>
<dbReference type="Proteomes" id="UP000228380">
    <property type="component" value="Chromosome 17"/>
</dbReference>
<dbReference type="SUPFAM" id="SSF56784">
    <property type="entry name" value="HAD-like"/>
    <property type="match status" value="1"/>
</dbReference>
<dbReference type="GeneID" id="103711846"/>
<name>A0A8B8ZA15_PHODC</name>
<dbReference type="InterPro" id="IPR010028">
    <property type="entry name" value="Acid_phosphatase_pln"/>
</dbReference>
<organism evidence="4 5">
    <name type="scientific">Phoenix dactylifera</name>
    <name type="common">Date palm</name>
    <dbReference type="NCBI Taxonomy" id="42345"/>
    <lineage>
        <taxon>Eukaryota</taxon>
        <taxon>Viridiplantae</taxon>
        <taxon>Streptophyta</taxon>
        <taxon>Embryophyta</taxon>
        <taxon>Tracheophyta</taxon>
        <taxon>Spermatophyta</taxon>
        <taxon>Magnoliopsida</taxon>
        <taxon>Liliopsida</taxon>
        <taxon>Arecaceae</taxon>
        <taxon>Coryphoideae</taxon>
        <taxon>Phoeniceae</taxon>
        <taxon>Phoenix</taxon>
    </lineage>
</organism>
<dbReference type="InterPro" id="IPR023214">
    <property type="entry name" value="HAD_sf"/>
</dbReference>
<dbReference type="PIRSF" id="PIRSF002674">
    <property type="entry name" value="VSP"/>
    <property type="match status" value="1"/>
</dbReference>
<proteinExistence type="inferred from homology"/>
<keyword evidence="2" id="KW-0325">Glycoprotein</keyword>
<dbReference type="RefSeq" id="XP_038970910.1">
    <property type="nucleotide sequence ID" value="XM_039114982.1"/>
</dbReference>